<dbReference type="InterPro" id="IPR016163">
    <property type="entry name" value="Ald_DH_C"/>
</dbReference>
<sequence>MTTAEKFSSTPAPSGDHPGTYIGGSWLERSASFASVDPATGEAFGQISASEVGDVDRAVAAARAAARGWARTSPSERGAILGRWAGLVFQHQHRLAALEARNVGKPLSGGLLNVQIAGSILQFTAGGADKLTGATLPTRSPDYFGFTRREPHGVCAIVLPWNVPAVLCAANLAPALAAGNAVVLKPSEVAPLVIHALVELAEEAGVPAGVLNVLTGVGAELGAALVGHPGIDHISFVGSVATGRLVMQAAAQNLTPIKVELGGKSPNLVFADADLDVAVPAIVRSITENAGQNCNAGSRLLVQAGIADEVRQRVVAAMSEIRIGSWDEDLDMGPLVNSVQHERVSGLVEGALGDGVELLLGGSRPDGRDSGNFLAPTVLGVTDRNAPIVGQEIFGPVLTVETFTDDADAIALANGTDFGLLACVWTQDVSRALRMSSEIGAGQISVNQFADAGVIGMPFNMYKQSGFSAGNGYRALYEFTREKAVAVKLLG</sequence>
<keyword evidence="8" id="KW-1185">Reference proteome</keyword>
<feature type="active site" evidence="3">
    <location>
        <position position="260"/>
    </location>
</feature>
<evidence type="ECO:0000256" key="4">
    <source>
        <dbReference type="RuleBase" id="RU003345"/>
    </source>
</evidence>
<accession>A0A7W4VWT3</accession>
<reference evidence="7 8" key="1">
    <citation type="submission" date="2020-08" db="EMBL/GenBank/DDBJ databases">
        <title>Sequencing the genomes of 1000 actinobacteria strains.</title>
        <authorList>
            <person name="Klenk H.-P."/>
        </authorList>
    </citation>
    <scope>NUCLEOTIDE SEQUENCE [LARGE SCALE GENOMIC DNA]</scope>
    <source>
        <strain evidence="7 8">DSM 105498</strain>
    </source>
</reference>
<feature type="domain" description="Aldehyde dehydrogenase" evidence="6">
    <location>
        <begin position="28"/>
        <end position="485"/>
    </location>
</feature>
<dbReference type="EMBL" id="JACHWR010000002">
    <property type="protein sequence ID" value="MBB3043224.1"/>
    <property type="molecule type" value="Genomic_DNA"/>
</dbReference>
<evidence type="ECO:0000259" key="6">
    <source>
        <dbReference type="Pfam" id="PF00171"/>
    </source>
</evidence>
<evidence type="ECO:0000256" key="5">
    <source>
        <dbReference type="SAM" id="MobiDB-lite"/>
    </source>
</evidence>
<dbReference type="InterPro" id="IPR029510">
    <property type="entry name" value="Ald_DH_CS_GLU"/>
</dbReference>
<evidence type="ECO:0000256" key="2">
    <source>
        <dbReference type="ARBA" id="ARBA00023002"/>
    </source>
</evidence>
<dbReference type="Proteomes" id="UP000589626">
    <property type="component" value="Unassembled WGS sequence"/>
</dbReference>
<feature type="compositionally biased region" description="Polar residues" evidence="5">
    <location>
        <begin position="1"/>
        <end position="12"/>
    </location>
</feature>
<dbReference type="PROSITE" id="PS00687">
    <property type="entry name" value="ALDEHYDE_DEHYDR_GLU"/>
    <property type="match status" value="1"/>
</dbReference>
<evidence type="ECO:0000313" key="7">
    <source>
        <dbReference type="EMBL" id="MBB3043224.1"/>
    </source>
</evidence>
<dbReference type="PANTHER" id="PTHR11699">
    <property type="entry name" value="ALDEHYDE DEHYDROGENASE-RELATED"/>
    <property type="match status" value="1"/>
</dbReference>
<dbReference type="Gene3D" id="3.40.309.10">
    <property type="entry name" value="Aldehyde Dehydrogenase, Chain A, domain 2"/>
    <property type="match status" value="1"/>
</dbReference>
<dbReference type="AlphaFoldDB" id="A0A7W4VWT3"/>
<dbReference type="InterPro" id="IPR015590">
    <property type="entry name" value="Aldehyde_DH_dom"/>
</dbReference>
<gene>
    <name evidence="7" type="ORF">FHU40_003042</name>
</gene>
<dbReference type="GO" id="GO:0016620">
    <property type="term" value="F:oxidoreductase activity, acting on the aldehyde or oxo group of donors, NAD or NADP as acceptor"/>
    <property type="evidence" value="ECO:0007669"/>
    <property type="project" value="InterPro"/>
</dbReference>
<name>A0A7W4VWT3_9ACTN</name>
<dbReference type="Gene3D" id="3.40.605.10">
    <property type="entry name" value="Aldehyde Dehydrogenase, Chain A, domain 1"/>
    <property type="match status" value="1"/>
</dbReference>
<evidence type="ECO:0000256" key="1">
    <source>
        <dbReference type="ARBA" id="ARBA00009986"/>
    </source>
</evidence>
<evidence type="ECO:0000256" key="3">
    <source>
        <dbReference type="PROSITE-ProRule" id="PRU10007"/>
    </source>
</evidence>
<proteinExistence type="inferred from homology"/>
<protein>
    <submittedName>
        <fullName evidence="7">Acyl-CoA reductase-like NAD-dependent aldehyde dehydrogenase</fullName>
    </submittedName>
</protein>
<dbReference type="Pfam" id="PF00171">
    <property type="entry name" value="Aldedh"/>
    <property type="match status" value="1"/>
</dbReference>
<dbReference type="RefSeq" id="WP_183593103.1">
    <property type="nucleotide sequence ID" value="NZ_JACHWR010000002.1"/>
</dbReference>
<comment type="similarity">
    <text evidence="1 4">Belongs to the aldehyde dehydrogenase family.</text>
</comment>
<dbReference type="InterPro" id="IPR016161">
    <property type="entry name" value="Ald_DH/histidinol_DH"/>
</dbReference>
<comment type="caution">
    <text evidence="7">The sequence shown here is derived from an EMBL/GenBank/DDBJ whole genome shotgun (WGS) entry which is preliminary data.</text>
</comment>
<organism evidence="7 8">
    <name type="scientific">Nocardioides soli</name>
    <dbReference type="NCBI Taxonomy" id="1036020"/>
    <lineage>
        <taxon>Bacteria</taxon>
        <taxon>Bacillati</taxon>
        <taxon>Actinomycetota</taxon>
        <taxon>Actinomycetes</taxon>
        <taxon>Propionibacteriales</taxon>
        <taxon>Nocardioidaceae</taxon>
        <taxon>Nocardioides</taxon>
    </lineage>
</organism>
<keyword evidence="2 4" id="KW-0560">Oxidoreductase</keyword>
<dbReference type="SUPFAM" id="SSF53720">
    <property type="entry name" value="ALDH-like"/>
    <property type="match status" value="1"/>
</dbReference>
<dbReference type="InterPro" id="IPR016162">
    <property type="entry name" value="Ald_DH_N"/>
</dbReference>
<feature type="region of interest" description="Disordered" evidence="5">
    <location>
        <begin position="1"/>
        <end position="21"/>
    </location>
</feature>
<dbReference type="FunFam" id="3.40.605.10:FF:000007">
    <property type="entry name" value="NAD/NADP-dependent betaine aldehyde dehydrogenase"/>
    <property type="match status" value="1"/>
</dbReference>
<evidence type="ECO:0000313" key="8">
    <source>
        <dbReference type="Proteomes" id="UP000589626"/>
    </source>
</evidence>